<feature type="transmembrane region" description="Helical" evidence="1">
    <location>
        <begin position="20"/>
        <end position="38"/>
    </location>
</feature>
<evidence type="ECO:0000313" key="3">
    <source>
        <dbReference type="Proteomes" id="UP000292085"/>
    </source>
</evidence>
<reference evidence="2 3" key="1">
    <citation type="submission" date="2019-02" db="EMBL/GenBank/DDBJ databases">
        <authorList>
            <person name="Li Y."/>
        </authorList>
    </citation>
    <scope>NUCLEOTIDE SEQUENCE [LARGE SCALE GENOMIC DNA]</scope>
    <source>
        <strain evidence="2 3">3-7</strain>
    </source>
</reference>
<name>A0A4Q6XW46_9SPHN</name>
<keyword evidence="1" id="KW-0472">Membrane</keyword>
<keyword evidence="3" id="KW-1185">Reference proteome</keyword>
<feature type="transmembrane region" description="Helical" evidence="1">
    <location>
        <begin position="50"/>
        <end position="73"/>
    </location>
</feature>
<dbReference type="Pfam" id="PF25612">
    <property type="entry name" value="DUF7940"/>
    <property type="match status" value="1"/>
</dbReference>
<proteinExistence type="predicted"/>
<dbReference type="AlphaFoldDB" id="A0A4Q6XW46"/>
<protein>
    <recommendedName>
        <fullName evidence="4">Holin</fullName>
    </recommendedName>
</protein>
<keyword evidence="1" id="KW-1133">Transmembrane helix</keyword>
<evidence type="ECO:0008006" key="4">
    <source>
        <dbReference type="Google" id="ProtNLM"/>
    </source>
</evidence>
<dbReference type="Proteomes" id="UP000292085">
    <property type="component" value="Unassembled WGS sequence"/>
</dbReference>
<dbReference type="RefSeq" id="WP_130157731.1">
    <property type="nucleotide sequence ID" value="NZ_SGIS01000016.1"/>
</dbReference>
<accession>A0A4Q6XW46</accession>
<gene>
    <name evidence="2" type="ORF">EWE75_12020</name>
</gene>
<dbReference type="EMBL" id="SGIS01000016">
    <property type="protein sequence ID" value="RZF64265.1"/>
    <property type="molecule type" value="Genomic_DNA"/>
</dbReference>
<organism evidence="2 3">
    <name type="scientific">Sphingomonas populi</name>
    <dbReference type="NCBI Taxonomy" id="2484750"/>
    <lineage>
        <taxon>Bacteria</taxon>
        <taxon>Pseudomonadati</taxon>
        <taxon>Pseudomonadota</taxon>
        <taxon>Alphaproteobacteria</taxon>
        <taxon>Sphingomonadales</taxon>
        <taxon>Sphingomonadaceae</taxon>
        <taxon>Sphingomonas</taxon>
    </lineage>
</organism>
<evidence type="ECO:0000256" key="1">
    <source>
        <dbReference type="SAM" id="Phobius"/>
    </source>
</evidence>
<evidence type="ECO:0000313" key="2">
    <source>
        <dbReference type="EMBL" id="RZF64265.1"/>
    </source>
</evidence>
<keyword evidence="1" id="KW-0812">Transmembrane</keyword>
<comment type="caution">
    <text evidence="2">The sequence shown here is derived from an EMBL/GenBank/DDBJ whole genome shotgun (WGS) entry which is preliminary data.</text>
</comment>
<sequence length="89" mass="9198">MLKLNLKRLLIDDAKRWYKLASAQLAIAGGVIVAGVVADPTIVGQVVAVLPAALVPFAPPVVGVIAAAVPIVVRLWRQTPPSTPAPATD</sequence>
<dbReference type="InterPro" id="IPR057700">
    <property type="entry name" value="DUF7940"/>
</dbReference>